<dbReference type="PANTHER" id="PTHR33744">
    <property type="entry name" value="CARBOHYDRATE DIACID REGULATOR"/>
    <property type="match status" value="1"/>
</dbReference>
<dbReference type="Gene3D" id="1.10.10.2840">
    <property type="entry name" value="PucR C-terminal helix-turn-helix domain"/>
    <property type="match status" value="1"/>
</dbReference>
<dbReference type="InterPro" id="IPR051448">
    <property type="entry name" value="CdaR-like_regulators"/>
</dbReference>
<dbReference type="PANTHER" id="PTHR33744:SF1">
    <property type="entry name" value="DNA-BINDING TRANSCRIPTIONAL ACTIVATOR ADER"/>
    <property type="match status" value="1"/>
</dbReference>
<keyword evidence="4" id="KW-1185">Reference proteome</keyword>
<evidence type="ECO:0000259" key="1">
    <source>
        <dbReference type="Pfam" id="PF13556"/>
    </source>
</evidence>
<evidence type="ECO:0008006" key="5">
    <source>
        <dbReference type="Google" id="ProtNLM"/>
    </source>
</evidence>
<comment type="caution">
    <text evidence="3">The sequence shown here is derived from an EMBL/GenBank/DDBJ whole genome shotgun (WGS) entry which is preliminary data.</text>
</comment>
<feature type="domain" description="RsbT co-antagonist protein RsbRD N-terminal" evidence="2">
    <location>
        <begin position="21"/>
        <end position="160"/>
    </location>
</feature>
<dbReference type="InterPro" id="IPR025736">
    <property type="entry name" value="PucR_C-HTH_dom"/>
</dbReference>
<dbReference type="AlphaFoldDB" id="A0A7Z0ITT4"/>
<protein>
    <recommendedName>
        <fullName evidence="5">PucR family transcriptional regulator</fullName>
    </recommendedName>
</protein>
<proteinExistence type="predicted"/>
<dbReference type="Pfam" id="PF13556">
    <property type="entry name" value="HTH_30"/>
    <property type="match status" value="1"/>
</dbReference>
<feature type="domain" description="PucR C-terminal helix-turn-helix" evidence="1">
    <location>
        <begin position="334"/>
        <end position="384"/>
    </location>
</feature>
<evidence type="ECO:0000259" key="2">
    <source>
        <dbReference type="Pfam" id="PF14361"/>
    </source>
</evidence>
<dbReference type="RefSeq" id="WP_179659486.1">
    <property type="nucleotide sequence ID" value="NZ_JACBZR010000001.1"/>
</dbReference>
<dbReference type="InterPro" id="IPR042070">
    <property type="entry name" value="PucR_C-HTH_sf"/>
</dbReference>
<dbReference type="InterPro" id="IPR025751">
    <property type="entry name" value="RsbRD_N_dom"/>
</dbReference>
<evidence type="ECO:0000313" key="4">
    <source>
        <dbReference type="Proteomes" id="UP000564496"/>
    </source>
</evidence>
<organism evidence="3 4">
    <name type="scientific">Nocardioides panzhihuensis</name>
    <dbReference type="NCBI Taxonomy" id="860243"/>
    <lineage>
        <taxon>Bacteria</taxon>
        <taxon>Bacillati</taxon>
        <taxon>Actinomycetota</taxon>
        <taxon>Actinomycetes</taxon>
        <taxon>Propionibacteriales</taxon>
        <taxon>Nocardioidaceae</taxon>
        <taxon>Nocardioides</taxon>
    </lineage>
</organism>
<name>A0A7Z0ITT4_9ACTN</name>
<reference evidence="3 4" key="1">
    <citation type="submission" date="2020-07" db="EMBL/GenBank/DDBJ databases">
        <title>Sequencing the genomes of 1000 actinobacteria strains.</title>
        <authorList>
            <person name="Klenk H.-P."/>
        </authorList>
    </citation>
    <scope>NUCLEOTIDE SEQUENCE [LARGE SCALE GENOMIC DNA]</scope>
    <source>
        <strain evidence="3 4">DSM 26487</strain>
    </source>
</reference>
<evidence type="ECO:0000313" key="3">
    <source>
        <dbReference type="EMBL" id="NYI79143.1"/>
    </source>
</evidence>
<dbReference type="Proteomes" id="UP000564496">
    <property type="component" value="Unassembled WGS sequence"/>
</dbReference>
<sequence length="397" mass="44133">MPCMPFRSRPNLRSRLAAHLPGMVDTTMERLASDVPFYQQLSRDQLENDIAEVIRLNLEMFRRLLREGRTPERIDLEAMLRSARVRAEEQIPLPAVLSAYYNGFRICWEETAALVDANDVDELIDIGSLVLRYLELVTTAVTEVYVETVTAMTGRDRAVRDQLLARLVVGEDSPEMWHGAGLVPWLHRTLVHLWVRAPRHPHEVTVTVEARRRARAVREALVELSGHEILDSLTPTGGLMVLRGSISASDVRRALGSVLPGRWHAGLAHAEGAEATVSAVTAAKDCAEVAHRLRLATGVHQMAELALEVQVTRPGAARDVLADLLRPLDDQPDLLNTLTAYVAASGRRAETAEALHVHPNTLDYRLRRIHKLTGIDATDPQGSHLARAGLVVRRFLE</sequence>
<dbReference type="EMBL" id="JACBZR010000001">
    <property type="protein sequence ID" value="NYI79143.1"/>
    <property type="molecule type" value="Genomic_DNA"/>
</dbReference>
<accession>A0A7Z0ITT4</accession>
<gene>
    <name evidence="3" type="ORF">BJ988_003791</name>
</gene>
<dbReference type="Pfam" id="PF14361">
    <property type="entry name" value="RsbRD_N"/>
    <property type="match status" value="1"/>
</dbReference>